<protein>
    <submittedName>
        <fullName evidence="2">Uncharacterized protein</fullName>
    </submittedName>
</protein>
<evidence type="ECO:0000256" key="1">
    <source>
        <dbReference type="SAM" id="MobiDB-lite"/>
    </source>
</evidence>
<evidence type="ECO:0000313" key="3">
    <source>
        <dbReference type="Proteomes" id="UP001054837"/>
    </source>
</evidence>
<comment type="caution">
    <text evidence="2">The sequence shown here is derived from an EMBL/GenBank/DDBJ whole genome shotgun (WGS) entry which is preliminary data.</text>
</comment>
<organism evidence="2 3">
    <name type="scientific">Caerostris darwini</name>
    <dbReference type="NCBI Taxonomy" id="1538125"/>
    <lineage>
        <taxon>Eukaryota</taxon>
        <taxon>Metazoa</taxon>
        <taxon>Ecdysozoa</taxon>
        <taxon>Arthropoda</taxon>
        <taxon>Chelicerata</taxon>
        <taxon>Arachnida</taxon>
        <taxon>Araneae</taxon>
        <taxon>Araneomorphae</taxon>
        <taxon>Entelegynae</taxon>
        <taxon>Araneoidea</taxon>
        <taxon>Araneidae</taxon>
        <taxon>Caerostris</taxon>
    </lineage>
</organism>
<reference evidence="2 3" key="1">
    <citation type="submission" date="2021-06" db="EMBL/GenBank/DDBJ databases">
        <title>Caerostris darwini draft genome.</title>
        <authorList>
            <person name="Kono N."/>
            <person name="Arakawa K."/>
        </authorList>
    </citation>
    <scope>NUCLEOTIDE SEQUENCE [LARGE SCALE GENOMIC DNA]</scope>
</reference>
<gene>
    <name evidence="2" type="ORF">CDAR_497501</name>
</gene>
<dbReference type="EMBL" id="BPLQ01007064">
    <property type="protein sequence ID" value="GIY27585.1"/>
    <property type="molecule type" value="Genomic_DNA"/>
</dbReference>
<keyword evidence="3" id="KW-1185">Reference proteome</keyword>
<dbReference type="Proteomes" id="UP001054837">
    <property type="component" value="Unassembled WGS sequence"/>
</dbReference>
<feature type="region of interest" description="Disordered" evidence="1">
    <location>
        <begin position="77"/>
        <end position="100"/>
    </location>
</feature>
<name>A0AAV4S0V2_9ARAC</name>
<feature type="compositionally biased region" description="Polar residues" evidence="1">
    <location>
        <begin position="81"/>
        <end position="100"/>
    </location>
</feature>
<evidence type="ECO:0000313" key="2">
    <source>
        <dbReference type="EMBL" id="GIY27585.1"/>
    </source>
</evidence>
<dbReference type="AlphaFoldDB" id="A0AAV4S0V2"/>
<accession>A0AAV4S0V2</accession>
<sequence>MDMPFPDCYTKNQDTIYLNTHRNYRHRTQNRLYRKNSRNYLEYPKRSFAHERETHWKKYIAITALLLFPEPRMGDGDFGHSDTTSNYKKPPLSSNPEKIC</sequence>
<proteinExistence type="predicted"/>